<reference evidence="3 4" key="1">
    <citation type="submission" date="2024-08" db="EMBL/GenBank/DDBJ databases">
        <authorList>
            <person name="Cucini C."/>
            <person name="Frati F."/>
        </authorList>
    </citation>
    <scope>NUCLEOTIDE SEQUENCE [LARGE SCALE GENOMIC DNA]</scope>
</reference>
<protein>
    <recommendedName>
        <fullName evidence="2">Thioredoxin domain-containing protein</fullName>
    </recommendedName>
</protein>
<dbReference type="SUPFAM" id="SSF52833">
    <property type="entry name" value="Thioredoxin-like"/>
    <property type="match status" value="1"/>
</dbReference>
<evidence type="ECO:0000256" key="1">
    <source>
        <dbReference type="ARBA" id="ARBA00023157"/>
    </source>
</evidence>
<evidence type="ECO:0000313" key="3">
    <source>
        <dbReference type="EMBL" id="CAL8124177.1"/>
    </source>
</evidence>
<comment type="caution">
    <text evidence="3">The sequence shown here is derived from an EMBL/GenBank/DDBJ whole genome shotgun (WGS) entry which is preliminary data.</text>
</comment>
<dbReference type="Gene3D" id="3.10.20.90">
    <property type="entry name" value="Phosphatidylinositol 3-kinase Catalytic Subunit, Chain A, domain 1"/>
    <property type="match status" value="1"/>
</dbReference>
<dbReference type="EMBL" id="CAXLJM020000068">
    <property type="protein sequence ID" value="CAL8124177.1"/>
    <property type="molecule type" value="Genomic_DNA"/>
</dbReference>
<organism evidence="3 4">
    <name type="scientific">Orchesella dallaii</name>
    <dbReference type="NCBI Taxonomy" id="48710"/>
    <lineage>
        <taxon>Eukaryota</taxon>
        <taxon>Metazoa</taxon>
        <taxon>Ecdysozoa</taxon>
        <taxon>Arthropoda</taxon>
        <taxon>Hexapoda</taxon>
        <taxon>Collembola</taxon>
        <taxon>Entomobryomorpha</taxon>
        <taxon>Entomobryoidea</taxon>
        <taxon>Orchesellidae</taxon>
        <taxon>Orchesellinae</taxon>
        <taxon>Orchesella</taxon>
    </lineage>
</organism>
<gene>
    <name evidence="3" type="ORF">ODALV1_LOCUS20500</name>
</gene>
<proteinExistence type="predicted"/>
<feature type="domain" description="Thioredoxin" evidence="2">
    <location>
        <begin position="1"/>
        <end position="111"/>
    </location>
</feature>
<dbReference type="PANTHER" id="PTHR46115">
    <property type="entry name" value="THIOREDOXIN-LIKE PROTEIN 1"/>
    <property type="match status" value="1"/>
</dbReference>
<dbReference type="PROSITE" id="PS51352">
    <property type="entry name" value="THIOREDOXIN_2"/>
    <property type="match status" value="1"/>
</dbReference>
<dbReference type="PRINTS" id="PR00421">
    <property type="entry name" value="THIOREDOXIN"/>
</dbReference>
<dbReference type="CDD" id="cd02947">
    <property type="entry name" value="TRX_family"/>
    <property type="match status" value="1"/>
</dbReference>
<dbReference type="Gene3D" id="3.40.30.10">
    <property type="entry name" value="Glutaredoxin"/>
    <property type="match status" value="1"/>
</dbReference>
<dbReference type="InterPro" id="IPR017937">
    <property type="entry name" value="Thioredoxin_CS"/>
</dbReference>
<keyword evidence="4" id="KW-1185">Reference proteome</keyword>
<dbReference type="Pfam" id="PF00085">
    <property type="entry name" value="Thioredoxin"/>
    <property type="match status" value="1"/>
</dbReference>
<name>A0ABP1RFP8_9HEXA</name>
<dbReference type="InterPro" id="IPR013766">
    <property type="entry name" value="Thioredoxin_domain"/>
</dbReference>
<evidence type="ECO:0000259" key="2">
    <source>
        <dbReference type="PROSITE" id="PS51352"/>
    </source>
</evidence>
<evidence type="ECO:0000313" key="4">
    <source>
        <dbReference type="Proteomes" id="UP001642540"/>
    </source>
</evidence>
<dbReference type="InterPro" id="IPR036249">
    <property type="entry name" value="Thioredoxin-like_sf"/>
</dbReference>
<dbReference type="Proteomes" id="UP001642540">
    <property type="component" value="Unassembled WGS sequence"/>
</dbReference>
<sequence>MPVIHVKSDSEYKSLVSANNNGERLFLVDFSAKWCGPCQNIAPVFESLSDKHGHDNFKFIHVDVDECDEVARDVGVRALPTFVFYNNTTELTRIQGADQSKLEAKILELGPKYKKFFSGEGNKLGGSASNSSSQVQGSTGLSADEIVSIAQASVEFGDKPSRVGIKFLPAISTVSKATLKINGDDKVSKLRDFVDAVLEASNVTKSYELHNSYPPGKLDETKRVSDAGVACAVVIVKFL</sequence>
<accession>A0ABP1RFP8</accession>
<keyword evidence="1" id="KW-1015">Disulfide bond</keyword>
<dbReference type="PROSITE" id="PS00194">
    <property type="entry name" value="THIOREDOXIN_1"/>
    <property type="match status" value="1"/>
</dbReference>